<dbReference type="Proteomes" id="UP000613768">
    <property type="component" value="Unassembled WGS sequence"/>
</dbReference>
<keyword evidence="5 16" id="KW-0328">Glycosyltransferase</keyword>
<evidence type="ECO:0000256" key="10">
    <source>
        <dbReference type="ARBA" id="ARBA00022989"/>
    </source>
</evidence>
<keyword evidence="4 16" id="KW-0132">Cell division</keyword>
<comment type="function">
    <text evidence="16">Peptidoglycan polymerase that is essential for cell division.</text>
</comment>
<evidence type="ECO:0000256" key="7">
    <source>
        <dbReference type="ARBA" id="ARBA00022692"/>
    </source>
</evidence>
<feature type="transmembrane region" description="Helical" evidence="16">
    <location>
        <begin position="122"/>
        <end position="144"/>
    </location>
</feature>
<evidence type="ECO:0000256" key="13">
    <source>
        <dbReference type="ARBA" id="ARBA00023316"/>
    </source>
</evidence>
<dbReference type="GO" id="GO:0009252">
    <property type="term" value="P:peptidoglycan biosynthetic process"/>
    <property type="evidence" value="ECO:0007669"/>
    <property type="project" value="UniProtKB-UniRule"/>
</dbReference>
<keyword evidence="16" id="KW-0997">Cell inner membrane</keyword>
<comment type="subcellular location">
    <subcellularLocation>
        <location evidence="16">Cell inner membrane</location>
        <topology evidence="16">Multi-pass membrane protein</topology>
    </subcellularLocation>
    <subcellularLocation>
        <location evidence="1">Cell membrane</location>
        <topology evidence="1">Multi-pass membrane protein</topology>
    </subcellularLocation>
    <text evidence="16">Localizes to the division septum.</text>
</comment>
<evidence type="ECO:0000256" key="3">
    <source>
        <dbReference type="ARBA" id="ARBA00022475"/>
    </source>
</evidence>
<evidence type="ECO:0000256" key="9">
    <source>
        <dbReference type="ARBA" id="ARBA00022984"/>
    </source>
</evidence>
<dbReference type="EC" id="2.4.99.28" evidence="16"/>
<evidence type="ECO:0000256" key="16">
    <source>
        <dbReference type="HAMAP-Rule" id="MF_00913"/>
    </source>
</evidence>
<proteinExistence type="inferred from homology"/>
<evidence type="ECO:0000256" key="1">
    <source>
        <dbReference type="ARBA" id="ARBA00004651"/>
    </source>
</evidence>
<dbReference type="NCBIfam" id="TIGR02614">
    <property type="entry name" value="ftsW"/>
    <property type="match status" value="1"/>
</dbReference>
<dbReference type="PANTHER" id="PTHR30474:SF2">
    <property type="entry name" value="PEPTIDOGLYCAN GLYCOSYLTRANSFERASE FTSW-RELATED"/>
    <property type="match status" value="1"/>
</dbReference>
<dbReference type="GO" id="GO:0032153">
    <property type="term" value="C:cell division site"/>
    <property type="evidence" value="ECO:0007669"/>
    <property type="project" value="UniProtKB-UniRule"/>
</dbReference>
<comment type="catalytic activity">
    <reaction evidence="15 16">
        <text>[GlcNAc-(1-&gt;4)-Mur2Ac(oyl-L-Ala-gamma-D-Glu-L-Lys-D-Ala-D-Ala)](n)-di-trans,octa-cis-undecaprenyl diphosphate + beta-D-GlcNAc-(1-&gt;4)-Mur2Ac(oyl-L-Ala-gamma-D-Glu-L-Lys-D-Ala-D-Ala)-di-trans,octa-cis-undecaprenyl diphosphate = [GlcNAc-(1-&gt;4)-Mur2Ac(oyl-L-Ala-gamma-D-Glu-L-Lys-D-Ala-D-Ala)](n+1)-di-trans,octa-cis-undecaprenyl diphosphate + di-trans,octa-cis-undecaprenyl diphosphate + H(+)</text>
        <dbReference type="Rhea" id="RHEA:23708"/>
        <dbReference type="Rhea" id="RHEA-COMP:9602"/>
        <dbReference type="Rhea" id="RHEA-COMP:9603"/>
        <dbReference type="ChEBI" id="CHEBI:15378"/>
        <dbReference type="ChEBI" id="CHEBI:58405"/>
        <dbReference type="ChEBI" id="CHEBI:60033"/>
        <dbReference type="ChEBI" id="CHEBI:78435"/>
        <dbReference type="EC" id="2.4.99.28"/>
    </reaction>
</comment>
<feature type="transmembrane region" description="Helical" evidence="16">
    <location>
        <begin position="288"/>
        <end position="308"/>
    </location>
</feature>
<feature type="transmembrane region" description="Helical" evidence="16">
    <location>
        <begin position="355"/>
        <end position="378"/>
    </location>
</feature>
<name>A0AAW3ZJ37_9GAMM</name>
<evidence type="ECO:0000256" key="6">
    <source>
        <dbReference type="ARBA" id="ARBA00022679"/>
    </source>
</evidence>
<dbReference type="EMBL" id="JACYTR010000009">
    <property type="protein sequence ID" value="MBD8525455.1"/>
    <property type="molecule type" value="Genomic_DNA"/>
</dbReference>
<feature type="transmembrane region" description="Helical" evidence="16">
    <location>
        <begin position="156"/>
        <end position="173"/>
    </location>
</feature>
<evidence type="ECO:0000256" key="15">
    <source>
        <dbReference type="ARBA" id="ARBA00049902"/>
    </source>
</evidence>
<evidence type="ECO:0000313" key="17">
    <source>
        <dbReference type="EMBL" id="MBD8525455.1"/>
    </source>
</evidence>
<keyword evidence="11 16" id="KW-0472">Membrane</keyword>
<keyword evidence="13 16" id="KW-0961">Cell wall biogenesis/degradation</keyword>
<organism evidence="17 18">
    <name type="scientific">Pseudomarimonas arenosa</name>
    <dbReference type="NCBI Taxonomy" id="2774145"/>
    <lineage>
        <taxon>Bacteria</taxon>
        <taxon>Pseudomonadati</taxon>
        <taxon>Pseudomonadota</taxon>
        <taxon>Gammaproteobacteria</taxon>
        <taxon>Lysobacterales</taxon>
        <taxon>Lysobacteraceae</taxon>
        <taxon>Pseudomarimonas</taxon>
    </lineage>
</organism>
<dbReference type="AlphaFoldDB" id="A0AAW3ZJ37"/>
<dbReference type="HAMAP" id="MF_00913">
    <property type="entry name" value="PGT_FtsW_proteobact"/>
    <property type="match status" value="1"/>
</dbReference>
<accession>A0AAW3ZJ37</accession>
<dbReference type="GO" id="GO:0005886">
    <property type="term" value="C:plasma membrane"/>
    <property type="evidence" value="ECO:0007669"/>
    <property type="project" value="UniProtKB-SubCell"/>
</dbReference>
<dbReference type="InterPro" id="IPR001182">
    <property type="entry name" value="FtsW/RodA"/>
</dbReference>
<evidence type="ECO:0000256" key="5">
    <source>
        <dbReference type="ARBA" id="ARBA00022676"/>
    </source>
</evidence>
<evidence type="ECO:0000256" key="8">
    <source>
        <dbReference type="ARBA" id="ARBA00022960"/>
    </source>
</evidence>
<feature type="transmembrane region" description="Helical" evidence="16">
    <location>
        <begin position="27"/>
        <end position="49"/>
    </location>
</feature>
<keyword evidence="12 16" id="KW-0131">Cell cycle</keyword>
<reference evidence="17 18" key="1">
    <citation type="submission" date="2020-09" db="EMBL/GenBank/DDBJ databases">
        <title>Pseudoxanthomonas sp. CAU 1598 isolated from sand of Yaerae Beach.</title>
        <authorList>
            <person name="Kim W."/>
        </authorList>
    </citation>
    <scope>NUCLEOTIDE SEQUENCE [LARGE SCALE GENOMIC DNA]</scope>
    <source>
        <strain evidence="17 18">CAU 1598</strain>
    </source>
</reference>
<keyword evidence="8 16" id="KW-0133">Cell shape</keyword>
<keyword evidence="3 16" id="KW-1003">Cell membrane</keyword>
<dbReference type="PANTHER" id="PTHR30474">
    <property type="entry name" value="CELL CYCLE PROTEIN"/>
    <property type="match status" value="1"/>
</dbReference>
<gene>
    <name evidence="16 17" type="primary">ftsW</name>
    <name evidence="17" type="ORF">IFO71_06835</name>
</gene>
<sequence>MEFNRQHEGPRQATRIDEIEGRFDQPILWLSVLLAAFGLVMVGSSSIAVAEGLNVGPFHFLIRHAVFLGLGAVLAAVITRVELRELERHSHLLVLIGILLLLAVFIPGIGRTVNGARRWLNLGITGFQAVEAVKLFLIVWMASYLARYRDQVQSEWIAAFKPFLVVGAMVLLLLAQPDFGSAALLIGITLCLIWLGGVRLLHVLVPTAVIAPLMVMVAMSESYRVRRLTSFMDPWKDPFNDGFQLTQALIAIGRGEWAGVGLGGSVQKLFYLPEAHTDFIFSVMAEELGFVGILGLLAMIGLLVWRAFRLGLRAVEMGRGFAGFCALGVGLWLALQSVVSIGVNLGLLPTKGLTLPLVSSGGSSVLMSCAALGLLLRVSYELDRSERQVARHKESRALPEPVVMDEPIVVGPAPQPLRLGSRGRLRIEPSLGEIA</sequence>
<evidence type="ECO:0000313" key="18">
    <source>
        <dbReference type="Proteomes" id="UP000613768"/>
    </source>
</evidence>
<dbReference type="GO" id="GO:0008955">
    <property type="term" value="F:peptidoglycan glycosyltransferase activity"/>
    <property type="evidence" value="ECO:0007669"/>
    <property type="project" value="UniProtKB-UniRule"/>
</dbReference>
<evidence type="ECO:0000256" key="12">
    <source>
        <dbReference type="ARBA" id="ARBA00023306"/>
    </source>
</evidence>
<feature type="transmembrane region" description="Helical" evidence="16">
    <location>
        <begin position="203"/>
        <end position="223"/>
    </location>
</feature>
<keyword evidence="6 16" id="KW-0808">Transferase</keyword>
<evidence type="ECO:0000256" key="2">
    <source>
        <dbReference type="ARBA" id="ARBA00004752"/>
    </source>
</evidence>
<dbReference type="GO" id="GO:0015648">
    <property type="term" value="F:lipid-linked peptidoglycan transporter activity"/>
    <property type="evidence" value="ECO:0007669"/>
    <property type="project" value="TreeGrafter"/>
</dbReference>
<keyword evidence="10 16" id="KW-1133">Transmembrane helix</keyword>
<dbReference type="GO" id="GO:0043093">
    <property type="term" value="P:FtsZ-dependent cytokinesis"/>
    <property type="evidence" value="ECO:0007669"/>
    <property type="project" value="UniProtKB-UniRule"/>
</dbReference>
<evidence type="ECO:0000256" key="4">
    <source>
        <dbReference type="ARBA" id="ARBA00022618"/>
    </source>
</evidence>
<dbReference type="Pfam" id="PF01098">
    <property type="entry name" value="FTSW_RODA_SPOVE"/>
    <property type="match status" value="1"/>
</dbReference>
<evidence type="ECO:0000256" key="11">
    <source>
        <dbReference type="ARBA" id="ARBA00023136"/>
    </source>
</evidence>
<keyword evidence="7 16" id="KW-0812">Transmembrane</keyword>
<evidence type="ECO:0000256" key="14">
    <source>
        <dbReference type="ARBA" id="ARBA00038053"/>
    </source>
</evidence>
<feature type="transmembrane region" description="Helical" evidence="16">
    <location>
        <begin position="320"/>
        <end position="343"/>
    </location>
</feature>
<comment type="caution">
    <text evidence="17">The sequence shown here is derived from an EMBL/GenBank/DDBJ whole genome shotgun (WGS) entry which is preliminary data.</text>
</comment>
<keyword evidence="9 16" id="KW-0573">Peptidoglycan synthesis</keyword>
<protein>
    <recommendedName>
        <fullName evidence="16">Probable peptidoglycan glycosyltransferase FtsW</fullName>
        <shortName evidence="16">PGT</shortName>
        <ecNumber evidence="16">2.4.99.28</ecNumber>
    </recommendedName>
    <alternativeName>
        <fullName evidence="16">Cell division protein FtsW</fullName>
    </alternativeName>
    <alternativeName>
        <fullName evidence="16">Cell wall polymerase</fullName>
    </alternativeName>
    <alternativeName>
        <fullName evidence="16">Peptidoglycan polymerase</fullName>
        <shortName evidence="16">PG polymerase</shortName>
    </alternativeName>
</protein>
<feature type="transmembrane region" description="Helical" evidence="16">
    <location>
        <begin position="91"/>
        <end position="110"/>
    </location>
</feature>
<comment type="pathway">
    <text evidence="2 16">Cell wall biogenesis; peptidoglycan biosynthesis.</text>
</comment>
<feature type="transmembrane region" description="Helical" evidence="16">
    <location>
        <begin position="179"/>
        <end position="196"/>
    </location>
</feature>
<comment type="similarity">
    <text evidence="14 16">Belongs to the SEDS family. FtsW subfamily.</text>
</comment>
<dbReference type="GO" id="GO:0071555">
    <property type="term" value="P:cell wall organization"/>
    <property type="evidence" value="ECO:0007669"/>
    <property type="project" value="UniProtKB-KW"/>
</dbReference>
<dbReference type="InterPro" id="IPR013437">
    <property type="entry name" value="FtsW"/>
</dbReference>
<keyword evidence="18" id="KW-1185">Reference proteome</keyword>
<feature type="transmembrane region" description="Helical" evidence="16">
    <location>
        <begin position="61"/>
        <end position="79"/>
    </location>
</feature>
<dbReference type="GO" id="GO:0008360">
    <property type="term" value="P:regulation of cell shape"/>
    <property type="evidence" value="ECO:0007669"/>
    <property type="project" value="UniProtKB-KW"/>
</dbReference>